<reference evidence="13" key="1">
    <citation type="submission" date="2025-08" db="UniProtKB">
        <authorList>
            <consortium name="Ensembl"/>
        </authorList>
    </citation>
    <scope>IDENTIFICATION</scope>
</reference>
<evidence type="ECO:0000256" key="2">
    <source>
        <dbReference type="ARBA" id="ARBA00013690"/>
    </source>
</evidence>
<keyword evidence="6 12" id="KW-0995">Kinetochore</keyword>
<evidence type="ECO:0000256" key="3">
    <source>
        <dbReference type="ARBA" id="ARBA00022454"/>
    </source>
</evidence>
<evidence type="ECO:0000256" key="4">
    <source>
        <dbReference type="ARBA" id="ARBA00022618"/>
    </source>
</evidence>
<evidence type="ECO:0000256" key="7">
    <source>
        <dbReference type="ARBA" id="ARBA00023054"/>
    </source>
</evidence>
<dbReference type="OMA" id="YAICHID"/>
<keyword evidence="8 12" id="KW-0539">Nucleus</keyword>
<dbReference type="InterPro" id="IPR013252">
    <property type="entry name" value="Ndc80_Spc24"/>
</dbReference>
<evidence type="ECO:0000313" key="14">
    <source>
        <dbReference type="Proteomes" id="UP000694421"/>
    </source>
</evidence>
<evidence type="ECO:0000256" key="8">
    <source>
        <dbReference type="ARBA" id="ARBA00023242"/>
    </source>
</evidence>
<dbReference type="Proteomes" id="UP000694421">
    <property type="component" value="Unplaced"/>
</dbReference>
<dbReference type="PANTHER" id="PTHR22142">
    <property type="match status" value="1"/>
</dbReference>
<name>A0A8D0DTT7_SALMN</name>
<organism evidence="13 14">
    <name type="scientific">Salvator merianae</name>
    <name type="common">Argentine black and white tegu</name>
    <name type="synonym">Tupinambis merianae</name>
    <dbReference type="NCBI Taxonomy" id="96440"/>
    <lineage>
        <taxon>Eukaryota</taxon>
        <taxon>Metazoa</taxon>
        <taxon>Chordata</taxon>
        <taxon>Craniata</taxon>
        <taxon>Vertebrata</taxon>
        <taxon>Euteleostomi</taxon>
        <taxon>Lepidosauria</taxon>
        <taxon>Squamata</taxon>
        <taxon>Bifurcata</taxon>
        <taxon>Unidentata</taxon>
        <taxon>Episquamata</taxon>
        <taxon>Laterata</taxon>
        <taxon>Teiioidea</taxon>
        <taxon>Teiidae</taxon>
        <taxon>Salvator</taxon>
    </lineage>
</organism>
<dbReference type="GO" id="GO:0031262">
    <property type="term" value="C:Ndc80 complex"/>
    <property type="evidence" value="ECO:0007669"/>
    <property type="project" value="TreeGrafter"/>
</dbReference>
<comment type="similarity">
    <text evidence="1 12">Belongs to the SPC24 family.</text>
</comment>
<evidence type="ECO:0000256" key="1">
    <source>
        <dbReference type="ARBA" id="ARBA00007804"/>
    </source>
</evidence>
<dbReference type="AlphaFoldDB" id="A0A8D0DTT7"/>
<keyword evidence="14" id="KW-1185">Reference proteome</keyword>
<reference evidence="13" key="2">
    <citation type="submission" date="2025-09" db="UniProtKB">
        <authorList>
            <consortium name="Ensembl"/>
        </authorList>
    </citation>
    <scope>IDENTIFICATION</scope>
</reference>
<dbReference type="GO" id="GO:0007059">
    <property type="term" value="P:chromosome segregation"/>
    <property type="evidence" value="ECO:0007669"/>
    <property type="project" value="TreeGrafter"/>
</dbReference>
<keyword evidence="3 12" id="KW-0158">Chromosome</keyword>
<comment type="subcellular location">
    <subcellularLocation>
        <location evidence="12">Nucleus</location>
    </subcellularLocation>
    <subcellularLocation>
        <location evidence="12">Chromosome</location>
        <location evidence="12">Centromere</location>
        <location evidence="12">Kinetochore</location>
    </subcellularLocation>
</comment>
<evidence type="ECO:0000256" key="10">
    <source>
        <dbReference type="ARBA" id="ARBA00023328"/>
    </source>
</evidence>
<dbReference type="GO" id="GO:0051301">
    <property type="term" value="P:cell division"/>
    <property type="evidence" value="ECO:0007669"/>
    <property type="project" value="UniProtKB-UniRule"/>
</dbReference>
<dbReference type="GO" id="GO:0008017">
    <property type="term" value="F:microtubule binding"/>
    <property type="evidence" value="ECO:0007669"/>
    <property type="project" value="TreeGrafter"/>
</dbReference>
<protein>
    <recommendedName>
        <fullName evidence="2 12">Kinetochore protein Spc24</fullName>
    </recommendedName>
</protein>
<dbReference type="GeneTree" id="ENSGT00960000192617"/>
<accession>A0A8D0DTT7</accession>
<keyword evidence="5 12" id="KW-0498">Mitosis</keyword>
<sequence>GHLRPDSPISSEGFQRYLVQLYYLICHIDWDYSCEPSIIKGIHYGPDIAQPINLDTRLHSRCFINDYLWNLVNTSW</sequence>
<dbReference type="Pfam" id="PF08286">
    <property type="entry name" value="Spc24"/>
    <property type="match status" value="1"/>
</dbReference>
<keyword evidence="9 12" id="KW-0131">Cell cycle</keyword>
<keyword evidence="7" id="KW-0175">Coiled coil</keyword>
<comment type="function">
    <text evidence="11">Acts as a component of the essential kinetochore-associated NDC80 complex, which is required for chromosome segregation and spindle checkpoint activity. Required for kinetochore integrity and the organization of stable microtubule binding sites in the outer plate of the kinetochore. The NDC80 complex synergistically enhances the affinity of the SKA1 complex for microtubules and may allow the NDC80 complex to track depolymerizing microtubules.</text>
</comment>
<evidence type="ECO:0000256" key="5">
    <source>
        <dbReference type="ARBA" id="ARBA00022776"/>
    </source>
</evidence>
<proteinExistence type="inferred from homology"/>
<dbReference type="Gene3D" id="3.30.160.570">
    <property type="entry name" value="Ncd80 complex, Spc24 subunit"/>
    <property type="match status" value="1"/>
</dbReference>
<comment type="subunit">
    <text evidence="12">Component of the NDC80 complex.</text>
</comment>
<evidence type="ECO:0000256" key="6">
    <source>
        <dbReference type="ARBA" id="ARBA00022838"/>
    </source>
</evidence>
<keyword evidence="4 12" id="KW-0132">Cell division</keyword>
<keyword evidence="10 12" id="KW-0137">Centromere</keyword>
<dbReference type="CDD" id="cd11565">
    <property type="entry name" value="RWD_Spc24"/>
    <property type="match status" value="1"/>
</dbReference>
<dbReference type="Ensembl" id="ENSSMRT00000025299.1">
    <property type="protein sequence ID" value="ENSSMRP00000021596.1"/>
    <property type="gene ID" value="ENSSMRG00000016809.1"/>
</dbReference>
<evidence type="ECO:0000256" key="12">
    <source>
        <dbReference type="RuleBase" id="RU368011"/>
    </source>
</evidence>
<evidence type="ECO:0000256" key="11">
    <source>
        <dbReference type="ARBA" id="ARBA00045419"/>
    </source>
</evidence>
<evidence type="ECO:0000256" key="9">
    <source>
        <dbReference type="ARBA" id="ARBA00023306"/>
    </source>
</evidence>
<dbReference type="PANTHER" id="PTHR22142:SF2">
    <property type="entry name" value="KINETOCHORE PROTEIN SPC24"/>
    <property type="match status" value="1"/>
</dbReference>
<dbReference type="GO" id="GO:0005634">
    <property type="term" value="C:nucleus"/>
    <property type="evidence" value="ECO:0007669"/>
    <property type="project" value="UniProtKB-SubCell"/>
</dbReference>
<evidence type="ECO:0000313" key="13">
    <source>
        <dbReference type="Ensembl" id="ENSSMRP00000021596.1"/>
    </source>
</evidence>